<dbReference type="InterPro" id="IPR011991">
    <property type="entry name" value="ArsR-like_HTH"/>
</dbReference>
<dbReference type="PROSITE" id="PS51733">
    <property type="entry name" value="BPL_LPL_CATALYTIC"/>
    <property type="match status" value="1"/>
</dbReference>
<dbReference type="PANTHER" id="PTHR12835:SF5">
    <property type="entry name" value="BIOTIN--PROTEIN LIGASE"/>
    <property type="match status" value="1"/>
</dbReference>
<dbReference type="HAMAP" id="MF_00978">
    <property type="entry name" value="Bifunct_BirA"/>
    <property type="match status" value="1"/>
</dbReference>
<keyword evidence="3" id="KW-0547">Nucleotide-binding</keyword>
<proteinExistence type="inferred from homology"/>
<dbReference type="InterPro" id="IPR004408">
    <property type="entry name" value="Biotin_CoA_COase_ligase"/>
</dbReference>
<comment type="function">
    <text evidence="3">Acts both as a biotin--[acetyl-CoA-carboxylase] ligase and a repressor.</text>
</comment>
<keyword evidence="3" id="KW-0092">Biotin</keyword>
<gene>
    <name evidence="5" type="primary">birA2</name>
    <name evidence="3" type="synonym">birA</name>
    <name evidence="5" type="ORF">YK48G_21460</name>
</gene>
<dbReference type="EC" id="6.3.4.15" evidence="3"/>
<evidence type="ECO:0000259" key="4">
    <source>
        <dbReference type="PROSITE" id="PS51733"/>
    </source>
</evidence>
<comment type="caution">
    <text evidence="5">The sequence shown here is derived from an EMBL/GenBank/DDBJ whole genome shotgun (WGS) entry which is preliminary data.</text>
</comment>
<evidence type="ECO:0000313" key="6">
    <source>
        <dbReference type="Proteomes" id="UP000604765"/>
    </source>
</evidence>
<evidence type="ECO:0000313" key="5">
    <source>
        <dbReference type="EMBL" id="GHP14721.1"/>
    </source>
</evidence>
<dbReference type="InterPro" id="IPR036388">
    <property type="entry name" value="WH-like_DNA-bd_sf"/>
</dbReference>
<dbReference type="CDD" id="cd16442">
    <property type="entry name" value="BPL"/>
    <property type="match status" value="1"/>
</dbReference>
<keyword evidence="2 3" id="KW-0238">DNA-binding</keyword>
<comment type="similarity">
    <text evidence="3">Belongs to the biotin--protein ligase family.</text>
</comment>
<dbReference type="Gene3D" id="2.30.30.100">
    <property type="match status" value="1"/>
</dbReference>
<dbReference type="InterPro" id="IPR030855">
    <property type="entry name" value="Bifunct_BirA"/>
</dbReference>
<dbReference type="SUPFAM" id="SSF46785">
    <property type="entry name" value="Winged helix' DNA-binding domain"/>
    <property type="match status" value="1"/>
</dbReference>
<organism evidence="5 6">
    <name type="scientific">Lentilactobacillus fungorum</name>
    <dbReference type="NCBI Taxonomy" id="2201250"/>
    <lineage>
        <taxon>Bacteria</taxon>
        <taxon>Bacillati</taxon>
        <taxon>Bacillota</taxon>
        <taxon>Bacilli</taxon>
        <taxon>Lactobacillales</taxon>
        <taxon>Lactobacillaceae</taxon>
        <taxon>Lentilactobacillus</taxon>
    </lineage>
</organism>
<dbReference type="NCBIfam" id="TIGR00121">
    <property type="entry name" value="birA_ligase"/>
    <property type="match status" value="1"/>
</dbReference>
<feature type="binding site" evidence="3">
    <location>
        <begin position="91"/>
        <end position="93"/>
    </location>
    <ligand>
        <name>biotin</name>
        <dbReference type="ChEBI" id="CHEBI:57586"/>
    </ligand>
</feature>
<name>A0ABQ3W1Y7_9LACO</name>
<dbReference type="InterPro" id="IPR008988">
    <property type="entry name" value="Transcriptional_repressor_C"/>
</dbReference>
<keyword evidence="6" id="KW-1185">Reference proteome</keyword>
<dbReference type="Gene3D" id="1.10.10.10">
    <property type="entry name" value="Winged helix-like DNA-binding domain superfamily/Winged helix DNA-binding domain"/>
    <property type="match status" value="1"/>
</dbReference>
<keyword evidence="3" id="KW-0804">Transcription</keyword>
<dbReference type="InterPro" id="IPR045864">
    <property type="entry name" value="aa-tRNA-synth_II/BPL/LPL"/>
</dbReference>
<keyword evidence="1 3" id="KW-0436">Ligase</keyword>
<dbReference type="Pfam" id="PF08279">
    <property type="entry name" value="HTH_11"/>
    <property type="match status" value="1"/>
</dbReference>
<dbReference type="InterPro" id="IPR036390">
    <property type="entry name" value="WH_DNA-bd_sf"/>
</dbReference>
<dbReference type="Gene3D" id="3.30.930.10">
    <property type="entry name" value="Bira Bifunctional Protein, Domain 2"/>
    <property type="match status" value="1"/>
</dbReference>
<dbReference type="Proteomes" id="UP000604765">
    <property type="component" value="Unassembled WGS sequence"/>
</dbReference>
<accession>A0ABQ3W1Y7</accession>
<dbReference type="PANTHER" id="PTHR12835">
    <property type="entry name" value="BIOTIN PROTEIN LIGASE"/>
    <property type="match status" value="1"/>
</dbReference>
<dbReference type="RefSeq" id="WP_203630685.1">
    <property type="nucleotide sequence ID" value="NZ_BNJR01000016.1"/>
</dbReference>
<evidence type="ECO:0000256" key="1">
    <source>
        <dbReference type="ARBA" id="ARBA00022598"/>
    </source>
</evidence>
<feature type="DNA-binding region" description="H-T-H motif" evidence="3">
    <location>
        <begin position="22"/>
        <end position="41"/>
    </location>
</feature>
<dbReference type="SUPFAM" id="SSF50037">
    <property type="entry name" value="C-terminal domain of transcriptional repressors"/>
    <property type="match status" value="1"/>
</dbReference>
<keyword evidence="3" id="KW-0805">Transcription regulation</keyword>
<evidence type="ECO:0000256" key="3">
    <source>
        <dbReference type="HAMAP-Rule" id="MF_00978"/>
    </source>
</evidence>
<dbReference type="SUPFAM" id="SSF55681">
    <property type="entry name" value="Class II aaRS and biotin synthetases"/>
    <property type="match status" value="1"/>
</dbReference>
<dbReference type="InterPro" id="IPR004143">
    <property type="entry name" value="BPL_LPL_catalytic"/>
</dbReference>
<reference evidence="5 6" key="1">
    <citation type="journal article" date="2021" name="Int. J. Syst. Evol. Microbiol.">
        <title>Lentilactobacillus fungorum sp. nov., isolated from spent mushroom substrates.</title>
        <authorList>
            <person name="Tohno M."/>
            <person name="Tanizawa Y."/>
            <person name="Kojima Y."/>
            <person name="Sakamoto M."/>
            <person name="Ohkuma M."/>
            <person name="Kobayashi H."/>
        </authorList>
    </citation>
    <scope>NUCLEOTIDE SEQUENCE [LARGE SCALE GENOMIC DNA]</scope>
    <source>
        <strain evidence="5 6">YK48G</strain>
    </source>
</reference>
<dbReference type="GO" id="GO:0016874">
    <property type="term" value="F:ligase activity"/>
    <property type="evidence" value="ECO:0007669"/>
    <property type="project" value="UniProtKB-KW"/>
</dbReference>
<comment type="catalytic activity">
    <reaction evidence="3">
        <text>biotin + L-lysyl-[protein] + ATP = N(6)-biotinyl-L-lysyl-[protein] + AMP + diphosphate + H(+)</text>
        <dbReference type="Rhea" id="RHEA:11756"/>
        <dbReference type="Rhea" id="RHEA-COMP:9752"/>
        <dbReference type="Rhea" id="RHEA-COMP:10505"/>
        <dbReference type="ChEBI" id="CHEBI:15378"/>
        <dbReference type="ChEBI" id="CHEBI:29969"/>
        <dbReference type="ChEBI" id="CHEBI:30616"/>
        <dbReference type="ChEBI" id="CHEBI:33019"/>
        <dbReference type="ChEBI" id="CHEBI:57586"/>
        <dbReference type="ChEBI" id="CHEBI:83144"/>
        <dbReference type="ChEBI" id="CHEBI:456215"/>
        <dbReference type="EC" id="6.3.4.15"/>
    </reaction>
</comment>
<feature type="domain" description="BPL/LPL catalytic" evidence="4">
    <location>
        <begin position="78"/>
        <end position="260"/>
    </location>
</feature>
<protein>
    <recommendedName>
        <fullName evidence="3">Bifunctional ligase/repressor BirA</fullName>
    </recommendedName>
    <alternativeName>
        <fullName evidence="3">Biotin--[acetyl-CoA-carboxylase] ligase</fullName>
        <ecNumber evidence="3">6.3.4.15</ecNumber>
    </alternativeName>
    <alternativeName>
        <fullName evidence="3">Biotin--protein ligase</fullName>
    </alternativeName>
    <alternativeName>
        <fullName evidence="3">Biotin-[acetyl-CoA carboxylase] synthetase</fullName>
    </alternativeName>
</protein>
<keyword evidence="3" id="KW-0678">Repressor</keyword>
<evidence type="ECO:0000256" key="2">
    <source>
        <dbReference type="ARBA" id="ARBA00023125"/>
    </source>
</evidence>
<keyword evidence="3" id="KW-0067">ATP-binding</keyword>
<dbReference type="CDD" id="cd00090">
    <property type="entry name" value="HTH_ARSR"/>
    <property type="match status" value="1"/>
</dbReference>
<dbReference type="Pfam" id="PF03099">
    <property type="entry name" value="BPL_LplA_LipB"/>
    <property type="match status" value="1"/>
</dbReference>
<feature type="binding site" evidence="3">
    <location>
        <position position="189"/>
    </location>
    <ligand>
        <name>biotin</name>
        <dbReference type="ChEBI" id="CHEBI:57586"/>
    </ligand>
</feature>
<dbReference type="InterPro" id="IPR013196">
    <property type="entry name" value="HTH_11"/>
</dbReference>
<feature type="binding site" evidence="3">
    <location>
        <begin position="120"/>
        <end position="122"/>
    </location>
    <ligand>
        <name>biotin</name>
        <dbReference type="ChEBI" id="CHEBI:57586"/>
    </ligand>
</feature>
<dbReference type="EMBL" id="BNJR01000016">
    <property type="protein sequence ID" value="GHP14721.1"/>
    <property type="molecule type" value="Genomic_DNA"/>
</dbReference>
<feature type="binding site" evidence="3">
    <location>
        <position position="116"/>
    </location>
    <ligand>
        <name>biotin</name>
        <dbReference type="ChEBI" id="CHEBI:57586"/>
    </ligand>
</feature>
<sequence>MADHQSQILQALLAAENRYVSGNELAKRFNISRPAVYHNILKLEQNGHIIETKKGLGYCYQKSHCFDPQVIVHYRVTSYPVKIHVFDKLTSTNDYAKQYSTERTVFKPQLFLTDTQTKGRGRLGRRFYSPSNTGIYMSLLIPIQTRQSIHSGLITTGTAVCVIRSLKQFFPHVDFRVKWVNDILAHDKKCGGILTETTASLEDGSHENVIIGIGLNIDSNGFPAAISHKAGSIVEHSQVDRNKIVARIIDNFFYMYQTYQTGNFLPEYAELSEILGKKVKVVMGNRVYTGIADHFNNEGALVMMLADGQLITMASGEVTKVYLPENRYQG</sequence>